<evidence type="ECO:0000313" key="3">
    <source>
        <dbReference type="EMBL" id="MCD2422255.1"/>
    </source>
</evidence>
<organism evidence="3 4">
    <name type="scientific">Niabella pedocola</name>
    <dbReference type="NCBI Taxonomy" id="1752077"/>
    <lineage>
        <taxon>Bacteria</taxon>
        <taxon>Pseudomonadati</taxon>
        <taxon>Bacteroidota</taxon>
        <taxon>Chitinophagia</taxon>
        <taxon>Chitinophagales</taxon>
        <taxon>Chitinophagaceae</taxon>
        <taxon>Niabella</taxon>
    </lineage>
</organism>
<feature type="chain" id="PRO_5047253068" evidence="1">
    <location>
        <begin position="24"/>
        <end position="391"/>
    </location>
</feature>
<dbReference type="PROSITE" id="PS50022">
    <property type="entry name" value="FA58C_3"/>
    <property type="match status" value="1"/>
</dbReference>
<keyword evidence="1" id="KW-0732">Signal</keyword>
<feature type="domain" description="F5/8 type C" evidence="2">
    <location>
        <begin position="225"/>
        <end position="365"/>
    </location>
</feature>
<dbReference type="Gene3D" id="2.60.120.260">
    <property type="entry name" value="Galactose-binding domain-like"/>
    <property type="match status" value="1"/>
</dbReference>
<proteinExistence type="predicted"/>
<dbReference type="InterPro" id="IPR036378">
    <property type="entry name" value="FAS1_dom_sf"/>
</dbReference>
<dbReference type="Pfam" id="PF00754">
    <property type="entry name" value="F5_F8_type_C"/>
    <property type="match status" value="1"/>
</dbReference>
<feature type="signal peptide" evidence="1">
    <location>
        <begin position="1"/>
        <end position="23"/>
    </location>
</feature>
<dbReference type="SUPFAM" id="SSF49785">
    <property type="entry name" value="Galactose-binding domain-like"/>
    <property type="match status" value="1"/>
</dbReference>
<evidence type="ECO:0000256" key="1">
    <source>
        <dbReference type="SAM" id="SignalP"/>
    </source>
</evidence>
<reference evidence="3 4" key="1">
    <citation type="submission" date="2021-11" db="EMBL/GenBank/DDBJ databases">
        <title>Genomic of Niabella pedocola.</title>
        <authorList>
            <person name="Wu T."/>
        </authorList>
    </citation>
    <scope>NUCLEOTIDE SEQUENCE [LARGE SCALE GENOMIC DNA]</scope>
    <source>
        <strain evidence="3 4">JCM 31011</strain>
    </source>
</reference>
<gene>
    <name evidence="3" type="ORF">LQ567_05735</name>
</gene>
<dbReference type="Gene3D" id="2.30.180.10">
    <property type="entry name" value="FAS1 domain"/>
    <property type="match status" value="1"/>
</dbReference>
<dbReference type="InterPro" id="IPR000421">
    <property type="entry name" value="FA58C"/>
</dbReference>
<accession>A0ABS8PMC0</accession>
<name>A0ABS8PMC0_9BACT</name>
<dbReference type="PROSITE" id="PS51257">
    <property type="entry name" value="PROKAR_LIPOPROTEIN"/>
    <property type="match status" value="1"/>
</dbReference>
<evidence type="ECO:0000313" key="4">
    <source>
        <dbReference type="Proteomes" id="UP001199816"/>
    </source>
</evidence>
<dbReference type="InterPro" id="IPR008979">
    <property type="entry name" value="Galactose-bd-like_sf"/>
</dbReference>
<protein>
    <submittedName>
        <fullName evidence="3">Discoidin domain-containing protein</fullName>
    </submittedName>
</protein>
<evidence type="ECO:0000259" key="2">
    <source>
        <dbReference type="PROSITE" id="PS50022"/>
    </source>
</evidence>
<keyword evidence="4" id="KW-1185">Reference proteome</keyword>
<dbReference type="RefSeq" id="WP_231003158.1">
    <property type="nucleotide sequence ID" value="NZ_JAJNEC010000004.1"/>
</dbReference>
<dbReference type="EMBL" id="JAJNEC010000004">
    <property type="protein sequence ID" value="MCD2422255.1"/>
    <property type="molecule type" value="Genomic_DNA"/>
</dbReference>
<comment type="caution">
    <text evidence="3">The sequence shown here is derived from an EMBL/GenBank/DDBJ whole genome shotgun (WGS) entry which is preliminary data.</text>
</comment>
<sequence>MKKQILSATVLLLVLLSLGSGCNKGGSPYYKSQGTETVQYNGTVLQYLESQKGVYDSMVVVIKRFPHFVTLLSSPGSMTVFAIPNAAFQVAVTNFNRERAKLDSAPLYFSPNNLSRPDSGMFHYLGLEKLIARYIFNKVYTYEELEPSSIGFRSPSILGYDMNLRAVQQNAVGAIKDGPKVIELSDMNNSIFNRFWKSALTSTIAAVQTSNALVHTLTQNHEFGFASFTDKLLEPAWDRTGWTPIAWHSQYLGSWGGTVAHALDNDGDTRWHTLTSNPPPLPLFFTVDMKKTLLIGGVTIQCRKDGGHDGSPVDFTVEFAPEGANLADSSVWTRQRFSYPPDGSTIKLPHKFYFTPKVEARYFRFVVNQVFSGRLYTDRPYSNLDEIWMLY</sequence>
<dbReference type="Proteomes" id="UP001199816">
    <property type="component" value="Unassembled WGS sequence"/>
</dbReference>